<evidence type="ECO:0000313" key="5">
    <source>
        <dbReference type="Proteomes" id="UP000250434"/>
    </source>
</evidence>
<keyword evidence="2" id="KW-1133">Transmembrane helix</keyword>
<name>A0A344LAN1_9PSEU</name>
<dbReference type="RefSeq" id="WP_113694361.1">
    <property type="nucleotide sequence ID" value="NZ_CP015163.1"/>
</dbReference>
<protein>
    <submittedName>
        <fullName evidence="4">Phosphate-binding protein</fullName>
    </submittedName>
</protein>
<evidence type="ECO:0000313" key="4">
    <source>
        <dbReference type="EMBL" id="AXB45105.1"/>
    </source>
</evidence>
<dbReference type="Pfam" id="PF12849">
    <property type="entry name" value="PBP_like_2"/>
    <property type="match status" value="1"/>
</dbReference>
<feature type="transmembrane region" description="Helical" evidence="2">
    <location>
        <begin position="233"/>
        <end position="257"/>
    </location>
</feature>
<dbReference type="EMBL" id="CP015163">
    <property type="protein sequence ID" value="AXB45105.1"/>
    <property type="molecule type" value="Genomic_DNA"/>
</dbReference>
<accession>A0A344LAN1</accession>
<sequence>MGIGQLLQSLAELLTSDQGSLLLGIAALAAIGAPLADRYLVRRKRIQFRVLYNSKIGLNPVDLNGEPGVDPQLRRLAQLLDRLSVVVIRIRNTGGFDIGPDDFDTPIAFTFGKRIVWDARVSEASDPDLRKLVRENMEFFSTGVPEEGLSELRKSMAERLRGMFGGKPQPVAPPQWHGVRLSKLSLKSKEKFKLVVVLREPDDDPTSEITKEWHREGRITGGRIKDEKTQRRLSWPVLTVAVGVLLTGALLATLLTAGSRPDLAEQCAEGTLGVEGSSAFEPIMRNIAAEYASGCSGAAVTTRATGSNDGIRALNTLPPERQHELAVLSDGLAGEAGPELVSQKVAVVVYGVVVNASAGVDGLTMDQLRGIYEGRWRDWKDVRGGESLPIRIVGRGQESGSRQVFERKVLGGAGGRISEGVLSSDSCEEPTVAAPTTRCERSSTAQVLEEVAATPGAIGYADAPAAKLATARDPAVVTAKVEGRYPDFTAIEPGYPFWTIEYLYTKGVPKNDTLLKKFVDYLGSDTARAELQDAGYTPCVGKDGFPHPLCVRGE</sequence>
<keyword evidence="1" id="KW-0732">Signal</keyword>
<evidence type="ECO:0000256" key="2">
    <source>
        <dbReference type="SAM" id="Phobius"/>
    </source>
</evidence>
<evidence type="ECO:0000256" key="1">
    <source>
        <dbReference type="ARBA" id="ARBA00022729"/>
    </source>
</evidence>
<feature type="domain" description="PBP" evidence="3">
    <location>
        <begin position="265"/>
        <end position="525"/>
    </location>
</feature>
<dbReference type="Proteomes" id="UP000250434">
    <property type="component" value="Chromosome"/>
</dbReference>
<gene>
    <name evidence="4" type="ORF">A4R43_23555</name>
</gene>
<dbReference type="OrthoDB" id="9790048at2"/>
<proteinExistence type="predicted"/>
<organism evidence="4 5">
    <name type="scientific">Amycolatopsis albispora</name>
    <dbReference type="NCBI Taxonomy" id="1804986"/>
    <lineage>
        <taxon>Bacteria</taxon>
        <taxon>Bacillati</taxon>
        <taxon>Actinomycetota</taxon>
        <taxon>Actinomycetes</taxon>
        <taxon>Pseudonocardiales</taxon>
        <taxon>Pseudonocardiaceae</taxon>
        <taxon>Amycolatopsis</taxon>
    </lineage>
</organism>
<dbReference type="PANTHER" id="PTHR30570">
    <property type="entry name" value="PERIPLASMIC PHOSPHATE BINDING COMPONENT OF PHOSPHATE ABC TRANSPORTER"/>
    <property type="match status" value="1"/>
</dbReference>
<keyword evidence="5" id="KW-1185">Reference proteome</keyword>
<dbReference type="InterPro" id="IPR024370">
    <property type="entry name" value="PBP_domain"/>
</dbReference>
<evidence type="ECO:0000259" key="3">
    <source>
        <dbReference type="Pfam" id="PF12849"/>
    </source>
</evidence>
<dbReference type="KEGG" id="aab:A4R43_23555"/>
<feature type="transmembrane region" description="Helical" evidence="2">
    <location>
        <begin position="20"/>
        <end position="41"/>
    </location>
</feature>
<keyword evidence="2" id="KW-0472">Membrane</keyword>
<dbReference type="Gene3D" id="3.40.190.10">
    <property type="entry name" value="Periplasmic binding protein-like II"/>
    <property type="match status" value="2"/>
</dbReference>
<dbReference type="InterPro" id="IPR050811">
    <property type="entry name" value="Phosphate_ABC_transporter"/>
</dbReference>
<dbReference type="AlphaFoldDB" id="A0A344LAN1"/>
<keyword evidence="2" id="KW-0812">Transmembrane</keyword>
<reference evidence="4 5" key="1">
    <citation type="submission" date="2016-04" db="EMBL/GenBank/DDBJ databases">
        <title>Complete genome sequence and analysis of deep-sea sediment isolate, Amycolatopsis sp. WP1.</title>
        <authorList>
            <person name="Wang H."/>
            <person name="Chen S."/>
            <person name="Wu Q."/>
        </authorList>
    </citation>
    <scope>NUCLEOTIDE SEQUENCE [LARGE SCALE GENOMIC DNA]</scope>
    <source>
        <strain evidence="4 5">WP1</strain>
    </source>
</reference>
<dbReference type="SUPFAM" id="SSF53850">
    <property type="entry name" value="Periplasmic binding protein-like II"/>
    <property type="match status" value="1"/>
</dbReference>
<dbReference type="PANTHER" id="PTHR30570:SF1">
    <property type="entry name" value="PHOSPHATE-BINDING PROTEIN PSTS"/>
    <property type="match status" value="1"/>
</dbReference>